<comment type="caution">
    <text evidence="1">The sequence shown here is derived from an EMBL/GenBank/DDBJ whole genome shotgun (WGS) entry which is preliminary data.</text>
</comment>
<evidence type="ECO:0000313" key="2">
    <source>
        <dbReference type="Proteomes" id="UP000770717"/>
    </source>
</evidence>
<dbReference type="AlphaFoldDB" id="A0A8J6BFG8"/>
<sequence length="75" mass="8664">MLSGIIPKGILCKTSDPELRRLWRQREAVPPEKSNFTELYQSYLAITYAKKIPCWNAIQVLEAYPNQSGHFCVHN</sequence>
<proteinExistence type="predicted"/>
<gene>
    <name evidence="1" type="ORF">GDO78_013750</name>
</gene>
<dbReference type="EMBL" id="WNTK01010334">
    <property type="protein sequence ID" value="KAG9462605.1"/>
    <property type="molecule type" value="Genomic_DNA"/>
</dbReference>
<organism evidence="1 2">
    <name type="scientific">Eleutherodactylus coqui</name>
    <name type="common">Puerto Rican coqui</name>
    <dbReference type="NCBI Taxonomy" id="57060"/>
    <lineage>
        <taxon>Eukaryota</taxon>
        <taxon>Metazoa</taxon>
        <taxon>Chordata</taxon>
        <taxon>Craniata</taxon>
        <taxon>Vertebrata</taxon>
        <taxon>Euteleostomi</taxon>
        <taxon>Amphibia</taxon>
        <taxon>Batrachia</taxon>
        <taxon>Anura</taxon>
        <taxon>Neobatrachia</taxon>
        <taxon>Hyloidea</taxon>
        <taxon>Eleutherodactylidae</taxon>
        <taxon>Eleutherodactylinae</taxon>
        <taxon>Eleutherodactylus</taxon>
        <taxon>Eleutherodactylus</taxon>
    </lineage>
</organism>
<evidence type="ECO:0000313" key="1">
    <source>
        <dbReference type="EMBL" id="KAG9462605.1"/>
    </source>
</evidence>
<keyword evidence="2" id="KW-1185">Reference proteome</keyword>
<reference evidence="1" key="1">
    <citation type="thesis" date="2020" institute="ProQuest LLC" country="789 East Eisenhower Parkway, Ann Arbor, MI, USA">
        <title>Comparative Genomics and Chromosome Evolution.</title>
        <authorList>
            <person name="Mudd A.B."/>
        </authorList>
    </citation>
    <scope>NUCLEOTIDE SEQUENCE</scope>
    <source>
        <strain evidence="1">HN-11 Male</strain>
        <tissue evidence="1">Kidney and liver</tissue>
    </source>
</reference>
<dbReference type="Proteomes" id="UP000770717">
    <property type="component" value="Unassembled WGS sequence"/>
</dbReference>
<protein>
    <submittedName>
        <fullName evidence="1">Uncharacterized protein</fullName>
    </submittedName>
</protein>
<name>A0A8J6BFG8_ELECQ</name>
<accession>A0A8J6BFG8</accession>